<dbReference type="GO" id="GO:0016705">
    <property type="term" value="F:oxidoreductase activity, acting on paired donors, with incorporation or reduction of molecular oxygen"/>
    <property type="evidence" value="ECO:0007669"/>
    <property type="project" value="InterPro"/>
</dbReference>
<dbReference type="PRINTS" id="PR00463">
    <property type="entry name" value="EP450I"/>
</dbReference>
<name>A0A1Q5Q8Q1_TALAT</name>
<dbReference type="Pfam" id="PF00067">
    <property type="entry name" value="p450"/>
    <property type="match status" value="1"/>
</dbReference>
<keyword evidence="8 13" id="KW-0560">Oxidoreductase</keyword>
<feature type="transmembrane region" description="Helical" evidence="14">
    <location>
        <begin position="29"/>
        <end position="49"/>
    </location>
</feature>
<comment type="subcellular location">
    <subcellularLocation>
        <location evidence="2">Membrane</location>
    </subcellularLocation>
</comment>
<feature type="transmembrane region" description="Helical" evidence="14">
    <location>
        <begin position="55"/>
        <end position="80"/>
    </location>
</feature>
<evidence type="ECO:0000256" key="6">
    <source>
        <dbReference type="ARBA" id="ARBA00022723"/>
    </source>
</evidence>
<dbReference type="GO" id="GO:0016020">
    <property type="term" value="C:membrane"/>
    <property type="evidence" value="ECO:0007669"/>
    <property type="project" value="UniProtKB-SubCell"/>
</dbReference>
<dbReference type="InterPro" id="IPR001128">
    <property type="entry name" value="Cyt_P450"/>
</dbReference>
<evidence type="ECO:0000256" key="9">
    <source>
        <dbReference type="ARBA" id="ARBA00023004"/>
    </source>
</evidence>
<dbReference type="OrthoDB" id="6692864at2759"/>
<evidence type="ECO:0000313" key="15">
    <source>
        <dbReference type="EMBL" id="OKL60513.1"/>
    </source>
</evidence>
<evidence type="ECO:0000256" key="10">
    <source>
        <dbReference type="ARBA" id="ARBA00023033"/>
    </source>
</evidence>
<comment type="caution">
    <text evidence="15">The sequence shown here is derived from an EMBL/GenBank/DDBJ whole genome shotgun (WGS) entry which is preliminary data.</text>
</comment>
<dbReference type="PRINTS" id="PR00385">
    <property type="entry name" value="P450"/>
</dbReference>
<dbReference type="GeneID" id="31004020"/>
<evidence type="ECO:0000313" key="16">
    <source>
        <dbReference type="Proteomes" id="UP000214365"/>
    </source>
</evidence>
<dbReference type="GO" id="GO:0005506">
    <property type="term" value="F:iron ion binding"/>
    <property type="evidence" value="ECO:0007669"/>
    <property type="project" value="InterPro"/>
</dbReference>
<accession>A0A1Q5Q8Q1</accession>
<evidence type="ECO:0000256" key="12">
    <source>
        <dbReference type="PIRSR" id="PIRSR602401-1"/>
    </source>
</evidence>
<evidence type="ECO:0000256" key="3">
    <source>
        <dbReference type="ARBA" id="ARBA00010617"/>
    </source>
</evidence>
<evidence type="ECO:0000256" key="8">
    <source>
        <dbReference type="ARBA" id="ARBA00023002"/>
    </source>
</evidence>
<dbReference type="PROSITE" id="PS00086">
    <property type="entry name" value="CYTOCHROME_P450"/>
    <property type="match status" value="1"/>
</dbReference>
<dbReference type="InterPro" id="IPR017972">
    <property type="entry name" value="Cyt_P450_CS"/>
</dbReference>
<evidence type="ECO:0000256" key="14">
    <source>
        <dbReference type="SAM" id="Phobius"/>
    </source>
</evidence>
<gene>
    <name evidence="15" type="ORF">UA08_04265</name>
</gene>
<dbReference type="PANTHER" id="PTHR24305">
    <property type="entry name" value="CYTOCHROME P450"/>
    <property type="match status" value="1"/>
</dbReference>
<dbReference type="Gene3D" id="1.10.630.10">
    <property type="entry name" value="Cytochrome P450"/>
    <property type="match status" value="1"/>
</dbReference>
<keyword evidence="7 14" id="KW-1133">Transmembrane helix</keyword>
<keyword evidence="6 12" id="KW-0479">Metal-binding</keyword>
<dbReference type="InterPro" id="IPR036396">
    <property type="entry name" value="Cyt_P450_sf"/>
</dbReference>
<dbReference type="STRING" id="1441469.A0A1Q5Q8Q1"/>
<feature type="transmembrane region" description="Helical" evidence="14">
    <location>
        <begin position="6"/>
        <end position="22"/>
    </location>
</feature>
<dbReference type="InterPro" id="IPR002401">
    <property type="entry name" value="Cyt_P450_E_grp-I"/>
</dbReference>
<evidence type="ECO:0000256" key="13">
    <source>
        <dbReference type="RuleBase" id="RU000461"/>
    </source>
</evidence>
<evidence type="ECO:0000256" key="4">
    <source>
        <dbReference type="ARBA" id="ARBA00022617"/>
    </source>
</evidence>
<evidence type="ECO:0000256" key="1">
    <source>
        <dbReference type="ARBA" id="ARBA00001971"/>
    </source>
</evidence>
<evidence type="ECO:0008006" key="17">
    <source>
        <dbReference type="Google" id="ProtNLM"/>
    </source>
</evidence>
<comment type="similarity">
    <text evidence="3 13">Belongs to the cytochrome P450 family.</text>
</comment>
<dbReference type="EMBL" id="LFMY01000005">
    <property type="protein sequence ID" value="OKL60513.1"/>
    <property type="molecule type" value="Genomic_DNA"/>
</dbReference>
<sequence>MGVYVAAVLGGALSFIAYFHYGEHHLYSATYFTSFLAICGTSAAYLAWVKQGYTVLQAIYTISWTATFFLIGVYGSCLLYRINPIPGQYQHPLNKFPGPFGAKISSLWLSFQLVKRQQAHITITELHKKYGPIVRVGSNDLSITHPKAVEKIHGTSSKCSKSPFYDLNHPITSIQTTRDKALHEQRRRAWAAAIDQDSVEDSEISTGGVINVTRLINLYAFDVMGEVAYGTHFNMLITGKNHRAVSLLNESMALMGFMAPIWLIRFAVAVPGLTSKWWEFVEYCFGQMQKCRQSKMDMPIIASTLLSQYKEREPSASDMNLLQGEAQLLVVAGSDTTSAALTCALYQLARNTRIQSQLREAISASLTASHETEIKAQRIQNIDLLNGIINESLRLYPPVPTSLWRDTPPEGLWIDDETYIPGNVTVSTPQYVLGRSSEVFEESDAFIPERWYSRPEMVKQGKAYAPFNIGTHSCVGKPLAMLNMRLTLAQLVHTYEFEFATTTTENTIIDEEERKERAQVRWEESIKDTFTLVPGQLHLRFKKRTV</sequence>
<dbReference type="PANTHER" id="PTHR24305:SF112">
    <property type="entry name" value="L-ORNITHINE-N5-MONOOXYGENASE (EUROFUNG)"/>
    <property type="match status" value="1"/>
</dbReference>
<feature type="binding site" description="axial binding residue" evidence="12">
    <location>
        <position position="474"/>
    </location>
    <ligand>
        <name>heme</name>
        <dbReference type="ChEBI" id="CHEBI:30413"/>
    </ligand>
    <ligandPart>
        <name>Fe</name>
        <dbReference type="ChEBI" id="CHEBI:18248"/>
    </ligandPart>
</feature>
<keyword evidence="4 12" id="KW-0349">Heme</keyword>
<keyword evidence="16" id="KW-1185">Reference proteome</keyword>
<dbReference type="RefSeq" id="XP_020120634.1">
    <property type="nucleotide sequence ID" value="XM_020266568.1"/>
</dbReference>
<keyword evidence="5 14" id="KW-0812">Transmembrane</keyword>
<evidence type="ECO:0000256" key="5">
    <source>
        <dbReference type="ARBA" id="ARBA00022692"/>
    </source>
</evidence>
<evidence type="ECO:0000256" key="2">
    <source>
        <dbReference type="ARBA" id="ARBA00004370"/>
    </source>
</evidence>
<keyword evidence="10 13" id="KW-0503">Monooxygenase</keyword>
<dbReference type="GO" id="GO:0004497">
    <property type="term" value="F:monooxygenase activity"/>
    <property type="evidence" value="ECO:0007669"/>
    <property type="project" value="UniProtKB-KW"/>
</dbReference>
<dbReference type="GO" id="GO:0020037">
    <property type="term" value="F:heme binding"/>
    <property type="evidence" value="ECO:0007669"/>
    <property type="project" value="InterPro"/>
</dbReference>
<protein>
    <recommendedName>
        <fullName evidence="17">Tryprostatin B 6-hydroxylase</fullName>
    </recommendedName>
</protein>
<evidence type="ECO:0000256" key="7">
    <source>
        <dbReference type="ARBA" id="ARBA00022989"/>
    </source>
</evidence>
<dbReference type="SUPFAM" id="SSF48264">
    <property type="entry name" value="Cytochrome P450"/>
    <property type="match status" value="1"/>
</dbReference>
<organism evidence="15 16">
    <name type="scientific">Talaromyces atroroseus</name>
    <dbReference type="NCBI Taxonomy" id="1441469"/>
    <lineage>
        <taxon>Eukaryota</taxon>
        <taxon>Fungi</taxon>
        <taxon>Dikarya</taxon>
        <taxon>Ascomycota</taxon>
        <taxon>Pezizomycotina</taxon>
        <taxon>Eurotiomycetes</taxon>
        <taxon>Eurotiomycetidae</taxon>
        <taxon>Eurotiales</taxon>
        <taxon>Trichocomaceae</taxon>
        <taxon>Talaromyces</taxon>
        <taxon>Talaromyces sect. Trachyspermi</taxon>
    </lineage>
</organism>
<reference evidence="15 16" key="1">
    <citation type="submission" date="2015-06" db="EMBL/GenBank/DDBJ databases">
        <title>Talaromyces atroroseus IBT 11181 draft genome.</title>
        <authorList>
            <person name="Rasmussen K.B."/>
            <person name="Rasmussen S."/>
            <person name="Petersen B."/>
            <person name="Sicheritz-Ponten T."/>
            <person name="Mortensen U.H."/>
            <person name="Thrane U."/>
        </authorList>
    </citation>
    <scope>NUCLEOTIDE SEQUENCE [LARGE SCALE GENOMIC DNA]</scope>
    <source>
        <strain evidence="15 16">IBT 11181</strain>
    </source>
</reference>
<keyword evidence="11 14" id="KW-0472">Membrane</keyword>
<proteinExistence type="inferred from homology"/>
<dbReference type="InterPro" id="IPR050121">
    <property type="entry name" value="Cytochrome_P450_monoxygenase"/>
</dbReference>
<dbReference type="Proteomes" id="UP000214365">
    <property type="component" value="Unassembled WGS sequence"/>
</dbReference>
<dbReference type="AlphaFoldDB" id="A0A1Q5Q8Q1"/>
<evidence type="ECO:0000256" key="11">
    <source>
        <dbReference type="ARBA" id="ARBA00023136"/>
    </source>
</evidence>
<dbReference type="CDD" id="cd11061">
    <property type="entry name" value="CYP67-like"/>
    <property type="match status" value="1"/>
</dbReference>
<comment type="cofactor">
    <cofactor evidence="1 12">
        <name>heme</name>
        <dbReference type="ChEBI" id="CHEBI:30413"/>
    </cofactor>
</comment>
<keyword evidence="9 12" id="KW-0408">Iron</keyword>